<dbReference type="EMBL" id="AWVJ01000223">
    <property type="protein sequence ID" value="ERK40628.1"/>
    <property type="molecule type" value="Genomic_DNA"/>
</dbReference>
<dbReference type="HOGENOM" id="CLU_2934618_0_0_9"/>
<evidence type="ECO:0000313" key="3">
    <source>
        <dbReference type="Proteomes" id="UP000016608"/>
    </source>
</evidence>
<keyword evidence="1" id="KW-1133">Transmembrane helix</keyword>
<proteinExistence type="predicted"/>
<protein>
    <submittedName>
        <fullName evidence="2">Uncharacterized protein</fullName>
    </submittedName>
</protein>
<sequence length="60" mass="7077">MRDSGQRKLTYSSQTERNADFFVFLFASLFLGFVVSYEILMKSSSQIYLTQTEMNKIHDR</sequence>
<keyword evidence="1" id="KW-0812">Transmembrane</keyword>
<evidence type="ECO:0000256" key="1">
    <source>
        <dbReference type="SAM" id="Phobius"/>
    </source>
</evidence>
<name>U2QH40_EUBRA</name>
<organism evidence="2 3">
    <name type="scientific">Eubacterium ramulus ATCC 29099</name>
    <dbReference type="NCBI Taxonomy" id="1256908"/>
    <lineage>
        <taxon>Bacteria</taxon>
        <taxon>Bacillati</taxon>
        <taxon>Bacillota</taxon>
        <taxon>Clostridia</taxon>
        <taxon>Eubacteriales</taxon>
        <taxon>Eubacteriaceae</taxon>
        <taxon>Eubacterium</taxon>
    </lineage>
</organism>
<accession>U2QH40</accession>
<gene>
    <name evidence="2" type="ORF">HMPREF0373_03508</name>
</gene>
<comment type="caution">
    <text evidence="2">The sequence shown here is derived from an EMBL/GenBank/DDBJ whole genome shotgun (WGS) entry which is preliminary data.</text>
</comment>
<dbReference type="AlphaFoldDB" id="U2QH40"/>
<keyword evidence="3" id="KW-1185">Reference proteome</keyword>
<evidence type="ECO:0000313" key="2">
    <source>
        <dbReference type="EMBL" id="ERK40628.1"/>
    </source>
</evidence>
<dbReference type="Proteomes" id="UP000016608">
    <property type="component" value="Unassembled WGS sequence"/>
</dbReference>
<feature type="transmembrane region" description="Helical" evidence="1">
    <location>
        <begin position="21"/>
        <end position="40"/>
    </location>
</feature>
<reference evidence="2 3" key="1">
    <citation type="submission" date="2013-06" db="EMBL/GenBank/DDBJ databases">
        <authorList>
            <person name="Weinstock G."/>
            <person name="Sodergren E."/>
            <person name="Lobos E.A."/>
            <person name="Fulton L."/>
            <person name="Fulton R."/>
            <person name="Courtney L."/>
            <person name="Fronick C."/>
            <person name="O'Laughlin M."/>
            <person name="Godfrey J."/>
            <person name="Wilson R.M."/>
            <person name="Miner T."/>
            <person name="Farmer C."/>
            <person name="Delehaunty K."/>
            <person name="Cordes M."/>
            <person name="Minx P."/>
            <person name="Tomlinson C."/>
            <person name="Chen J."/>
            <person name="Wollam A."/>
            <person name="Pepin K.H."/>
            <person name="Bhonagiri V."/>
            <person name="Zhang X."/>
            <person name="Warren W."/>
            <person name="Mitreva M."/>
            <person name="Mardis E.R."/>
            <person name="Wilson R.K."/>
        </authorList>
    </citation>
    <scope>NUCLEOTIDE SEQUENCE [LARGE SCALE GENOMIC DNA]</scope>
    <source>
        <strain evidence="2 3">ATCC 29099</strain>
    </source>
</reference>
<keyword evidence="1" id="KW-0472">Membrane</keyword>